<proteinExistence type="predicted"/>
<keyword evidence="1" id="KW-0472">Membrane</keyword>
<dbReference type="EMBL" id="BMJW01000001">
    <property type="protein sequence ID" value="GGG91136.1"/>
    <property type="molecule type" value="Genomic_DNA"/>
</dbReference>
<feature type="transmembrane region" description="Helical" evidence="1">
    <location>
        <begin position="12"/>
        <end position="30"/>
    </location>
</feature>
<keyword evidence="1" id="KW-0812">Transmembrane</keyword>
<keyword evidence="3" id="KW-1185">Reference proteome</keyword>
<gene>
    <name evidence="2" type="ORF">GCM10011416_04620</name>
</gene>
<dbReference type="RefSeq" id="WP_188597655.1">
    <property type="nucleotide sequence ID" value="NZ_BMJW01000001.1"/>
</dbReference>
<keyword evidence="1" id="KW-1133">Transmembrane helix</keyword>
<evidence type="ECO:0000313" key="3">
    <source>
        <dbReference type="Proteomes" id="UP000633278"/>
    </source>
</evidence>
<reference evidence="2" key="2">
    <citation type="submission" date="2020-09" db="EMBL/GenBank/DDBJ databases">
        <authorList>
            <person name="Sun Q."/>
            <person name="Zhou Y."/>
        </authorList>
    </citation>
    <scope>NUCLEOTIDE SEQUENCE</scope>
    <source>
        <strain evidence="2">CGMCC 1.15763</strain>
    </source>
</reference>
<protein>
    <submittedName>
        <fullName evidence="2">Uncharacterized protein</fullName>
    </submittedName>
</protein>
<evidence type="ECO:0000256" key="1">
    <source>
        <dbReference type="SAM" id="Phobius"/>
    </source>
</evidence>
<evidence type="ECO:0000313" key="2">
    <source>
        <dbReference type="EMBL" id="GGG91136.1"/>
    </source>
</evidence>
<comment type="caution">
    <text evidence="2">The sequence shown here is derived from an EMBL/GenBank/DDBJ whole genome shotgun (WGS) entry which is preliminary data.</text>
</comment>
<reference evidence="2" key="1">
    <citation type="journal article" date="2014" name="Int. J. Syst. Evol. Microbiol.">
        <title>Complete genome sequence of Corynebacterium casei LMG S-19264T (=DSM 44701T), isolated from a smear-ripened cheese.</title>
        <authorList>
            <consortium name="US DOE Joint Genome Institute (JGI-PGF)"/>
            <person name="Walter F."/>
            <person name="Albersmeier A."/>
            <person name="Kalinowski J."/>
            <person name="Ruckert C."/>
        </authorList>
    </citation>
    <scope>NUCLEOTIDE SEQUENCE</scope>
    <source>
        <strain evidence="2">CGMCC 1.15763</strain>
    </source>
</reference>
<name>A0A917HUH8_9FLAO</name>
<accession>A0A917HUH8</accession>
<organism evidence="2 3">
    <name type="scientific">Polaribacter pacificus</name>
    <dbReference type="NCBI Taxonomy" id="1775173"/>
    <lineage>
        <taxon>Bacteria</taxon>
        <taxon>Pseudomonadati</taxon>
        <taxon>Bacteroidota</taxon>
        <taxon>Flavobacteriia</taxon>
        <taxon>Flavobacteriales</taxon>
        <taxon>Flavobacteriaceae</taxon>
    </lineage>
</organism>
<dbReference type="AlphaFoldDB" id="A0A917HUH8"/>
<sequence>MMAQLLDHSLLLYSIGTIIFMLVTYLFITFNQFKVTASQSISELKNELLKEKIVRYHYQKYTKELENLEESTQIKFQNIRLKIMNMDFTLSELFKNLS</sequence>
<dbReference type="Proteomes" id="UP000633278">
    <property type="component" value="Unassembled WGS sequence"/>
</dbReference>